<evidence type="ECO:0000256" key="6">
    <source>
        <dbReference type="ARBA" id="ARBA00022801"/>
    </source>
</evidence>
<name>A0A2M7T8G4_9ACTN</name>
<evidence type="ECO:0000256" key="5">
    <source>
        <dbReference type="ARBA" id="ARBA00022729"/>
    </source>
</evidence>
<dbReference type="PRINTS" id="PR00723">
    <property type="entry name" value="SUBTILISIN"/>
</dbReference>
<keyword evidence="3" id="KW-0964">Secreted</keyword>
<dbReference type="SUPFAM" id="SSF52743">
    <property type="entry name" value="Subtilisin-like"/>
    <property type="match status" value="1"/>
</dbReference>
<dbReference type="PROSITE" id="PS51892">
    <property type="entry name" value="SUBTILASE"/>
    <property type="match status" value="1"/>
</dbReference>
<feature type="active site" description="Charge relay system" evidence="8">
    <location>
        <position position="158"/>
    </location>
</feature>
<dbReference type="PROSITE" id="PS00136">
    <property type="entry name" value="SUBTILASE_ASP"/>
    <property type="match status" value="1"/>
</dbReference>
<dbReference type="Proteomes" id="UP000230956">
    <property type="component" value="Unassembled WGS sequence"/>
</dbReference>
<evidence type="ECO:0000256" key="1">
    <source>
        <dbReference type="ARBA" id="ARBA00004613"/>
    </source>
</evidence>
<dbReference type="Gene3D" id="2.60.40.1220">
    <property type="match status" value="1"/>
</dbReference>
<evidence type="ECO:0000256" key="8">
    <source>
        <dbReference type="PROSITE-ProRule" id="PRU01240"/>
    </source>
</evidence>
<dbReference type="InterPro" id="IPR022398">
    <property type="entry name" value="Peptidase_S8_His-AS"/>
</dbReference>
<dbReference type="InterPro" id="IPR023828">
    <property type="entry name" value="Peptidase_S8_Ser-AS"/>
</dbReference>
<dbReference type="InterPro" id="IPR014755">
    <property type="entry name" value="Cu-Rt/internalin_Ig-like"/>
</dbReference>
<dbReference type="PROSITE" id="PS00137">
    <property type="entry name" value="SUBTILASE_HIS"/>
    <property type="match status" value="1"/>
</dbReference>
<dbReference type="Pfam" id="PF13205">
    <property type="entry name" value="Big_5"/>
    <property type="match status" value="1"/>
</dbReference>
<dbReference type="PANTHER" id="PTHR43806:SF11">
    <property type="entry name" value="CEREVISIN-RELATED"/>
    <property type="match status" value="1"/>
</dbReference>
<dbReference type="InterPro" id="IPR054399">
    <property type="entry name" value="Fervidolysin-like_N_prodom"/>
</dbReference>
<feature type="domain" description="SbsA Ig-like" evidence="12">
    <location>
        <begin position="624"/>
        <end position="727"/>
    </location>
</feature>
<feature type="active site" description="Charge relay system" evidence="8">
    <location>
        <position position="355"/>
    </location>
</feature>
<dbReference type="GO" id="GO:0004252">
    <property type="term" value="F:serine-type endopeptidase activity"/>
    <property type="evidence" value="ECO:0007669"/>
    <property type="project" value="UniProtKB-UniRule"/>
</dbReference>
<dbReference type="Pfam" id="PF22148">
    <property type="entry name" value="Fervidolysin_NPro-like"/>
    <property type="match status" value="1"/>
</dbReference>
<keyword evidence="6 8" id="KW-0378">Hydrolase</keyword>
<dbReference type="GO" id="GO:0005576">
    <property type="term" value="C:extracellular region"/>
    <property type="evidence" value="ECO:0007669"/>
    <property type="project" value="UniProtKB-SubCell"/>
</dbReference>
<evidence type="ECO:0000313" key="16">
    <source>
        <dbReference type="Proteomes" id="UP000230956"/>
    </source>
</evidence>
<dbReference type="Pfam" id="PF00082">
    <property type="entry name" value="Peptidase_S8"/>
    <property type="match status" value="1"/>
</dbReference>
<dbReference type="InterPro" id="IPR034084">
    <property type="entry name" value="Thermitase-like_dom"/>
</dbReference>
<feature type="domain" description="GH29D-like beta-sandwich" evidence="13">
    <location>
        <begin position="552"/>
        <end position="618"/>
    </location>
</feature>
<dbReference type="Gene3D" id="3.40.50.200">
    <property type="entry name" value="Peptidase S8/S53 domain"/>
    <property type="match status" value="1"/>
</dbReference>
<feature type="active site" description="Charge relay system" evidence="8">
    <location>
        <position position="191"/>
    </location>
</feature>
<dbReference type="InterPro" id="IPR059177">
    <property type="entry name" value="GH29D-like_dom"/>
</dbReference>
<dbReference type="InterPro" id="IPR000209">
    <property type="entry name" value="Peptidase_S8/S53_dom"/>
</dbReference>
<dbReference type="InterPro" id="IPR032812">
    <property type="entry name" value="SbsA_Ig"/>
</dbReference>
<evidence type="ECO:0000256" key="2">
    <source>
        <dbReference type="ARBA" id="ARBA00011073"/>
    </source>
</evidence>
<dbReference type="RefSeq" id="WP_286976437.1">
    <property type="nucleotide sequence ID" value="NZ_PFNG01000116.1"/>
</dbReference>
<dbReference type="Pfam" id="PF13290">
    <property type="entry name" value="CHB_HEX_C_1"/>
    <property type="match status" value="1"/>
</dbReference>
<keyword evidence="5 10" id="KW-0732">Signal</keyword>
<keyword evidence="4 8" id="KW-0645">Protease</keyword>
<dbReference type="Gene3D" id="2.60.120.260">
    <property type="entry name" value="Galactose-binding domain-like"/>
    <property type="match status" value="1"/>
</dbReference>
<evidence type="ECO:0000256" key="4">
    <source>
        <dbReference type="ARBA" id="ARBA00022670"/>
    </source>
</evidence>
<reference evidence="16" key="1">
    <citation type="submission" date="2017-09" db="EMBL/GenBank/DDBJ databases">
        <title>Depth-based differentiation of microbial function through sediment-hosted aquifers and enrichment of novel symbionts in the deep terrestrial subsurface.</title>
        <authorList>
            <person name="Probst A.J."/>
            <person name="Ladd B."/>
            <person name="Jarett J.K."/>
            <person name="Geller-Mcgrath D.E."/>
            <person name="Sieber C.M.K."/>
            <person name="Emerson J.B."/>
            <person name="Anantharaman K."/>
            <person name="Thomas B.C."/>
            <person name="Malmstrom R."/>
            <person name="Stieglmeier M."/>
            <person name="Klingl A."/>
            <person name="Woyke T."/>
            <person name="Ryan C.M."/>
            <person name="Banfield J.F."/>
        </authorList>
    </citation>
    <scope>NUCLEOTIDE SEQUENCE [LARGE SCALE GENOMIC DNA]</scope>
</reference>
<evidence type="ECO:0000259" key="14">
    <source>
        <dbReference type="Pfam" id="PF22148"/>
    </source>
</evidence>
<dbReference type="PANTHER" id="PTHR43806">
    <property type="entry name" value="PEPTIDASE S8"/>
    <property type="match status" value="1"/>
</dbReference>
<feature type="domain" description="Fervidolysin-like N-terminal prodomain" evidence="14">
    <location>
        <begin position="38"/>
        <end position="114"/>
    </location>
</feature>
<proteinExistence type="inferred from homology"/>
<evidence type="ECO:0000259" key="12">
    <source>
        <dbReference type="Pfam" id="PF13205"/>
    </source>
</evidence>
<dbReference type="InterPro" id="IPR023827">
    <property type="entry name" value="Peptidase_S8_Asp-AS"/>
</dbReference>
<sequence length="732" mass="76039">MGNRRKLLAFVLVCTMVFSFMPILPVSAAPDLPLQTSVNNQGSGDTVPGELLVKFKPSLSNTVIEGIHKLVGAQKTGEIKDLKVHEVKLPAGLSVGDAVAKYKKMAGVEYVEPNHRVQAFAVPNDTYYSSYQWDLLKISAPQAWDVTTGDQTVVAVVDTGVNYNHEDLAGKVINGYDFAYNDADAYDNNGHGTHVSGTIGAVTNNAKGIAGISWGAKILAVKVLDSKGSGYDSWVASGITYAADHGAKVINLSLGGPDYSTTLADAVSYAQGKGCLVVAAAGNDNSSAVSYPAGYPNVIGVAATTTDDQKASYSNYGPAVDVAAPGGNSDGVAAHYILSCYNSSNSSYAWMSGTSMASPHVAGLAALILSRYPTKTNSQVARMVQETADDLGAAGRDSYFGYGRINAQKAVTTNINNDEEISSSAVYSGSWLSASSSYASGGTYKYSGMTGDSVTYSFYGNGVTWIANRGTSAGIAKVYIDGSYVQDVDLYGADDYQQLVYTKSGLALGNHTLKIEVSGNKNASSSGTAVNVDAFDVAAPQDVTALTASANPAGGLYNSAQSVTLTASEPATIYYTTDGSTPTAASNQYSGLPLSIGISTTLKFIAIDDAGNQSPVYTEIYTIDTQAPAVTLTDPANGATAVAVAKTITVTFSENIQAGSAYANITVKNSRGRLIKIKKSISGNVLVLDPAKNLATSTTYTVTVPASAVKDAAGNAFASSYSFSFTTARSTR</sequence>
<organism evidence="15 16">
    <name type="scientific">Candidatus Aquicultor secundus</name>
    <dbReference type="NCBI Taxonomy" id="1973895"/>
    <lineage>
        <taxon>Bacteria</taxon>
        <taxon>Bacillati</taxon>
        <taxon>Actinomycetota</taxon>
        <taxon>Candidatus Aquicultoria</taxon>
        <taxon>Candidatus Aquicultorales</taxon>
        <taxon>Candidatus Aquicultoraceae</taxon>
        <taxon>Candidatus Aquicultor</taxon>
    </lineage>
</organism>
<dbReference type="InterPro" id="IPR015500">
    <property type="entry name" value="Peptidase_S8_subtilisin-rel"/>
</dbReference>
<evidence type="ECO:0000313" key="15">
    <source>
        <dbReference type="EMBL" id="PIZ39583.1"/>
    </source>
</evidence>
<evidence type="ECO:0008006" key="17">
    <source>
        <dbReference type="Google" id="ProtNLM"/>
    </source>
</evidence>
<dbReference type="EMBL" id="PFNG01000116">
    <property type="protein sequence ID" value="PIZ39583.1"/>
    <property type="molecule type" value="Genomic_DNA"/>
</dbReference>
<evidence type="ECO:0000256" key="3">
    <source>
        <dbReference type="ARBA" id="ARBA00022525"/>
    </source>
</evidence>
<evidence type="ECO:0000256" key="7">
    <source>
        <dbReference type="ARBA" id="ARBA00022825"/>
    </source>
</evidence>
<comment type="similarity">
    <text evidence="2 8 9">Belongs to the peptidase S8 family.</text>
</comment>
<evidence type="ECO:0000256" key="10">
    <source>
        <dbReference type="SAM" id="SignalP"/>
    </source>
</evidence>
<dbReference type="CDD" id="cd07484">
    <property type="entry name" value="Peptidases_S8_Thermitase_like"/>
    <property type="match status" value="1"/>
</dbReference>
<comment type="subcellular location">
    <subcellularLocation>
        <location evidence="1">Secreted</location>
    </subcellularLocation>
</comment>
<evidence type="ECO:0000259" key="11">
    <source>
        <dbReference type="Pfam" id="PF00082"/>
    </source>
</evidence>
<dbReference type="InterPro" id="IPR050131">
    <property type="entry name" value="Peptidase_S8_subtilisin-like"/>
</dbReference>
<evidence type="ECO:0000259" key="13">
    <source>
        <dbReference type="Pfam" id="PF13290"/>
    </source>
</evidence>
<feature type="domain" description="Peptidase S8/S53" evidence="11">
    <location>
        <begin position="149"/>
        <end position="403"/>
    </location>
</feature>
<gene>
    <name evidence="15" type="ORF">COY37_04750</name>
</gene>
<dbReference type="AlphaFoldDB" id="A0A2M7T8G4"/>
<protein>
    <recommendedName>
        <fullName evidence="17">Peptidase S8</fullName>
    </recommendedName>
</protein>
<keyword evidence="7 8" id="KW-0720">Serine protease</keyword>
<accession>A0A2M7T8G4</accession>
<comment type="caution">
    <text evidence="15">The sequence shown here is derived from an EMBL/GenBank/DDBJ whole genome shotgun (WGS) entry which is preliminary data.</text>
</comment>
<dbReference type="PROSITE" id="PS00138">
    <property type="entry name" value="SUBTILASE_SER"/>
    <property type="match status" value="1"/>
</dbReference>
<dbReference type="InterPro" id="IPR036852">
    <property type="entry name" value="Peptidase_S8/S53_dom_sf"/>
</dbReference>
<dbReference type="GO" id="GO:0006508">
    <property type="term" value="P:proteolysis"/>
    <property type="evidence" value="ECO:0007669"/>
    <property type="project" value="UniProtKB-KW"/>
</dbReference>
<evidence type="ECO:0000256" key="9">
    <source>
        <dbReference type="RuleBase" id="RU003355"/>
    </source>
</evidence>
<feature type="signal peptide" evidence="10">
    <location>
        <begin position="1"/>
        <end position="28"/>
    </location>
</feature>
<feature type="chain" id="PRO_5014908856" description="Peptidase S8" evidence="10">
    <location>
        <begin position="29"/>
        <end position="732"/>
    </location>
</feature>